<organism evidence="1 2">
    <name type="scientific">Streptomyces harbinensis</name>
    <dbReference type="NCBI Taxonomy" id="1176198"/>
    <lineage>
        <taxon>Bacteria</taxon>
        <taxon>Bacillati</taxon>
        <taxon>Actinomycetota</taxon>
        <taxon>Actinomycetes</taxon>
        <taxon>Kitasatosporales</taxon>
        <taxon>Streptomycetaceae</taxon>
        <taxon>Streptomyces</taxon>
    </lineage>
</organism>
<dbReference type="EMBL" id="FPAB01000001">
    <property type="protein sequence ID" value="SFS40419.1"/>
    <property type="molecule type" value="Genomic_DNA"/>
</dbReference>
<name>A0A1I6PJR4_9ACTN</name>
<accession>A0A1I6PJR4</accession>
<evidence type="ECO:0000313" key="2">
    <source>
        <dbReference type="Proteomes" id="UP000198873"/>
    </source>
</evidence>
<dbReference type="AlphaFoldDB" id="A0A1I6PJR4"/>
<proteinExistence type="predicted"/>
<sequence length="670" mass="71999">MTSLPSPNLDDRRFQGLVDEAKRLVQQRCPEWTDHNVSDPGVTLIEAFATMVDQLVYRLNRVPDKNYLTFLDLIGVRLYPPTAARVPVTFTLSAPQPEPVRIRAGTQVATVRGETEEAVVFSTVRELSVPPCSLEHLVTWPAGGEAADRTQELALERDVPCFSGSVTAGAGAGGTGAGAAAGGTAPAPGDCLYIGLSDPVPGGVVVLRLDCRVDGVGVDPRRPPLRWEAWDGAAWAGCEVEADGTGGFNKAGDIVLHLPDVHASSRVARHEAGWLRCRLIEAAEGQPAYRASPTVRAARAFTIGGRVEAVHAETVTGELLGASDGLPGQSFQVARPPVVPGEEPFVVEVSEGTRWREWRLVESFAHSTVYDRHVTLDRNAGRIDFGPAVREADGGLRVFGAIPPKGGAIRVRSYRTGGGRRGNVARGALRVLRSSLPYVARVTNRAPALGGVDGETVENARVRGPLTLRTLHRAVVPRDYEQLAREVAPEVARVHCVRAGEQEGEPLRLLVVPGGHSDARGRVAFDDLVPSPETLAAISDHLDERRPVGARLLVQPPLYQGLTIVASLQSERGVALDRLRETALTALYSYFNPLTGGPEGRGWPFGRPVQSGEVFAVLQRVSGVDLVEDIRLFPADPLTGERTEPVSRIELDAHALVFSYGHQLRVREGG</sequence>
<evidence type="ECO:0000313" key="1">
    <source>
        <dbReference type="EMBL" id="SFS40419.1"/>
    </source>
</evidence>
<dbReference type="NCBIfam" id="TIGR02243">
    <property type="entry name" value="putative baseplate assembly protein"/>
    <property type="match status" value="1"/>
</dbReference>
<dbReference type="STRING" id="1176198.SAMN05444716_101556"/>
<gene>
    <name evidence="1" type="ORF">SAMN05444716_101556</name>
</gene>
<dbReference type="RefSeq" id="WP_093842054.1">
    <property type="nucleotide sequence ID" value="NZ_FPAB01000001.1"/>
</dbReference>
<reference evidence="2" key="1">
    <citation type="submission" date="2016-10" db="EMBL/GenBank/DDBJ databases">
        <authorList>
            <person name="Varghese N."/>
            <person name="Submissions S."/>
        </authorList>
    </citation>
    <scope>NUCLEOTIDE SEQUENCE [LARGE SCALE GENOMIC DNA]</scope>
    <source>
        <strain evidence="2">CGMCC 4.7047</strain>
    </source>
</reference>
<keyword evidence="2" id="KW-1185">Reference proteome</keyword>
<dbReference type="InterPro" id="IPR011749">
    <property type="entry name" value="CHP02243"/>
</dbReference>
<protein>
    <submittedName>
        <fullName evidence="1">Putative baseplate assembly protein</fullName>
    </submittedName>
</protein>
<dbReference type="Proteomes" id="UP000198873">
    <property type="component" value="Unassembled WGS sequence"/>
</dbReference>